<gene>
    <name evidence="3" type="ORF">CQW23_10783</name>
</gene>
<feature type="domain" description="Cyclin N-terminal" evidence="2">
    <location>
        <begin position="71"/>
        <end position="171"/>
    </location>
</feature>
<feature type="compositionally biased region" description="Acidic residues" evidence="1">
    <location>
        <begin position="7"/>
        <end position="31"/>
    </location>
</feature>
<dbReference type="PANTHER" id="PTHR46238">
    <property type="entry name" value="REVERSE TRANSCRIPTASE DOMAIN-CONTAINING PROTEIN"/>
    <property type="match status" value="1"/>
</dbReference>
<dbReference type="EMBL" id="MLFT02000004">
    <property type="protein sequence ID" value="PHT51036.1"/>
    <property type="molecule type" value="Genomic_DNA"/>
</dbReference>
<sequence length="479" mass="54956">MESSSSNEEEEQEVQQENGGGDDNDDDDDDANEMNHIQFLILHETNYDGLNGHANPEPYDHQHSDIMDEIWEQEVRHRAILYIVTTGQQFGLRAQTLYKSVIYVDGFLAANRIDFEDYKEVRILSVACLSLAATMDESIENVPPLSRYPVGNLGINVNEIREMELRIRYEFNGDLHYVIPFDFIQFLLPRFARDVPSRYLTRMRIDEIIMSVLRGGRLINHRPAVIAAAATLLAVNRNLTIEQVGIHINALPLLNRPLQIDMSAASLSIENISRKLLELVVNDKLEVWRQTRKSKGFKLSRTKTEYIECKFNGLRQEDDMVVRLDSRVVYKRDSFKYLVSIIQGNGEIDENVSHRIGAEWMKGDKVRNETIQEKVGVASVEDKMWEVRQRCFGYVMRRGTDAPVLLCLEPGVYRKQSLYFFGGNGMEQRKLYPPQTPLCGNTLKFVGIVNFGSALTRGECKVMIRDSSKLGTFNLKYKL</sequence>
<evidence type="ECO:0000256" key="1">
    <source>
        <dbReference type="SAM" id="MobiDB-lite"/>
    </source>
</evidence>
<dbReference type="OrthoDB" id="306099at2759"/>
<dbReference type="Proteomes" id="UP000224567">
    <property type="component" value="Unassembled WGS sequence"/>
</dbReference>
<organism evidence="3 4">
    <name type="scientific">Capsicum baccatum</name>
    <name type="common">Peruvian pepper</name>
    <dbReference type="NCBI Taxonomy" id="33114"/>
    <lineage>
        <taxon>Eukaryota</taxon>
        <taxon>Viridiplantae</taxon>
        <taxon>Streptophyta</taxon>
        <taxon>Embryophyta</taxon>
        <taxon>Tracheophyta</taxon>
        <taxon>Spermatophyta</taxon>
        <taxon>Magnoliopsida</taxon>
        <taxon>eudicotyledons</taxon>
        <taxon>Gunneridae</taxon>
        <taxon>Pentapetalae</taxon>
        <taxon>asterids</taxon>
        <taxon>lamiids</taxon>
        <taxon>Solanales</taxon>
        <taxon>Solanaceae</taxon>
        <taxon>Solanoideae</taxon>
        <taxon>Capsiceae</taxon>
        <taxon>Capsicum</taxon>
    </lineage>
</organism>
<dbReference type="AlphaFoldDB" id="A0A2G2X0L8"/>
<comment type="caution">
    <text evidence="3">The sequence shown here is derived from an EMBL/GenBank/DDBJ whole genome shotgun (WGS) entry which is preliminary data.</text>
</comment>
<evidence type="ECO:0000259" key="2">
    <source>
        <dbReference type="Pfam" id="PF00134"/>
    </source>
</evidence>
<dbReference type="InterPro" id="IPR036915">
    <property type="entry name" value="Cyclin-like_sf"/>
</dbReference>
<dbReference type="PANTHER" id="PTHR46238:SF10">
    <property type="entry name" value="SWI_SNF COMPLEX SUBUNIT SWI3C"/>
    <property type="match status" value="1"/>
</dbReference>
<dbReference type="InterPro" id="IPR006671">
    <property type="entry name" value="Cyclin_N"/>
</dbReference>
<protein>
    <recommendedName>
        <fullName evidence="2">Cyclin N-terminal domain-containing protein</fullName>
    </recommendedName>
</protein>
<dbReference type="SUPFAM" id="SSF47954">
    <property type="entry name" value="Cyclin-like"/>
    <property type="match status" value="1"/>
</dbReference>
<keyword evidence="4" id="KW-1185">Reference proteome</keyword>
<dbReference type="Gene3D" id="1.10.472.10">
    <property type="entry name" value="Cyclin-like"/>
    <property type="match status" value="2"/>
</dbReference>
<reference evidence="3 4" key="1">
    <citation type="journal article" date="2017" name="Genome Biol.">
        <title>New reference genome sequences of hot pepper reveal the massive evolution of plant disease-resistance genes by retroduplication.</title>
        <authorList>
            <person name="Kim S."/>
            <person name="Park J."/>
            <person name="Yeom S.I."/>
            <person name="Kim Y.M."/>
            <person name="Seo E."/>
            <person name="Kim K.T."/>
            <person name="Kim M.S."/>
            <person name="Lee J.M."/>
            <person name="Cheong K."/>
            <person name="Shin H.S."/>
            <person name="Kim S.B."/>
            <person name="Han K."/>
            <person name="Lee J."/>
            <person name="Park M."/>
            <person name="Lee H.A."/>
            <person name="Lee H.Y."/>
            <person name="Lee Y."/>
            <person name="Oh S."/>
            <person name="Lee J.H."/>
            <person name="Choi E."/>
            <person name="Choi E."/>
            <person name="Lee S.E."/>
            <person name="Jeon J."/>
            <person name="Kim H."/>
            <person name="Choi G."/>
            <person name="Song H."/>
            <person name="Lee J."/>
            <person name="Lee S.C."/>
            <person name="Kwon J.K."/>
            <person name="Lee H.Y."/>
            <person name="Koo N."/>
            <person name="Hong Y."/>
            <person name="Kim R.W."/>
            <person name="Kang W.H."/>
            <person name="Huh J.H."/>
            <person name="Kang B.C."/>
            <person name="Yang T.J."/>
            <person name="Lee Y.H."/>
            <person name="Bennetzen J.L."/>
            <person name="Choi D."/>
        </authorList>
    </citation>
    <scope>NUCLEOTIDE SEQUENCE [LARGE SCALE GENOMIC DNA]</scope>
    <source>
        <strain evidence="4">cv. PBC81</strain>
    </source>
</reference>
<proteinExistence type="predicted"/>
<feature type="region of interest" description="Disordered" evidence="1">
    <location>
        <begin position="1"/>
        <end position="31"/>
    </location>
</feature>
<reference evidence="4" key="2">
    <citation type="journal article" date="2017" name="J. Anim. Genet.">
        <title>Multiple reference genome sequences of hot pepper reveal the massive evolution of plant disease resistance genes by retroduplication.</title>
        <authorList>
            <person name="Kim S."/>
            <person name="Park J."/>
            <person name="Yeom S.-I."/>
            <person name="Kim Y.-M."/>
            <person name="Seo E."/>
            <person name="Kim K.-T."/>
            <person name="Kim M.-S."/>
            <person name="Lee J.M."/>
            <person name="Cheong K."/>
            <person name="Shin H.-S."/>
            <person name="Kim S.-B."/>
            <person name="Han K."/>
            <person name="Lee J."/>
            <person name="Park M."/>
            <person name="Lee H.-A."/>
            <person name="Lee H.-Y."/>
            <person name="Lee Y."/>
            <person name="Oh S."/>
            <person name="Lee J.H."/>
            <person name="Choi E."/>
            <person name="Choi E."/>
            <person name="Lee S.E."/>
            <person name="Jeon J."/>
            <person name="Kim H."/>
            <person name="Choi G."/>
            <person name="Song H."/>
            <person name="Lee J."/>
            <person name="Lee S.-C."/>
            <person name="Kwon J.-K."/>
            <person name="Lee H.-Y."/>
            <person name="Koo N."/>
            <person name="Hong Y."/>
            <person name="Kim R.W."/>
            <person name="Kang W.-H."/>
            <person name="Huh J.H."/>
            <person name="Kang B.-C."/>
            <person name="Yang T.-J."/>
            <person name="Lee Y.-H."/>
            <person name="Bennetzen J.L."/>
            <person name="Choi D."/>
        </authorList>
    </citation>
    <scope>NUCLEOTIDE SEQUENCE [LARGE SCALE GENOMIC DNA]</scope>
    <source>
        <strain evidence="4">cv. PBC81</strain>
    </source>
</reference>
<accession>A0A2G2X0L8</accession>
<evidence type="ECO:0000313" key="3">
    <source>
        <dbReference type="EMBL" id="PHT51036.1"/>
    </source>
</evidence>
<name>A0A2G2X0L8_CAPBA</name>
<dbReference type="Pfam" id="PF00134">
    <property type="entry name" value="Cyclin_N"/>
    <property type="match status" value="1"/>
</dbReference>
<dbReference type="STRING" id="33114.A0A2G2X0L8"/>
<evidence type="ECO:0000313" key="4">
    <source>
        <dbReference type="Proteomes" id="UP000224567"/>
    </source>
</evidence>